<proteinExistence type="predicted"/>
<evidence type="ECO:0000313" key="4">
    <source>
        <dbReference type="EMBL" id="GAA4604897.1"/>
    </source>
</evidence>
<dbReference type="PANTHER" id="PTHR36933">
    <property type="entry name" value="SLL0788 PROTEIN"/>
    <property type="match status" value="1"/>
</dbReference>
<organism evidence="4 5">
    <name type="scientific">Actinoallomurus liliacearum</name>
    <dbReference type="NCBI Taxonomy" id="1080073"/>
    <lineage>
        <taxon>Bacteria</taxon>
        <taxon>Bacillati</taxon>
        <taxon>Actinomycetota</taxon>
        <taxon>Actinomycetes</taxon>
        <taxon>Streptosporangiales</taxon>
        <taxon>Thermomonosporaceae</taxon>
        <taxon>Actinoallomurus</taxon>
    </lineage>
</organism>
<dbReference type="Gene3D" id="1.20.1260.10">
    <property type="match status" value="1"/>
</dbReference>
<dbReference type="PROSITE" id="PS51257">
    <property type="entry name" value="PROKAR_LIPOPROTEIN"/>
    <property type="match status" value="1"/>
</dbReference>
<feature type="signal peptide" evidence="2">
    <location>
        <begin position="1"/>
        <end position="21"/>
    </location>
</feature>
<feature type="chain" id="PRO_5046692055" evidence="2">
    <location>
        <begin position="22"/>
        <end position="198"/>
    </location>
</feature>
<dbReference type="RefSeq" id="WP_345350948.1">
    <property type="nucleotide sequence ID" value="NZ_BAABHJ010000005.1"/>
</dbReference>
<accession>A0ABP8TF51</accession>
<evidence type="ECO:0000256" key="1">
    <source>
        <dbReference type="SAM" id="MobiDB-lite"/>
    </source>
</evidence>
<evidence type="ECO:0000313" key="5">
    <source>
        <dbReference type="Proteomes" id="UP001500212"/>
    </source>
</evidence>
<feature type="region of interest" description="Disordered" evidence="1">
    <location>
        <begin position="27"/>
        <end position="50"/>
    </location>
</feature>
<name>A0ABP8TF51_9ACTN</name>
<feature type="compositionally biased region" description="Low complexity" evidence="1">
    <location>
        <begin position="30"/>
        <end position="50"/>
    </location>
</feature>
<reference evidence="5" key="1">
    <citation type="journal article" date="2019" name="Int. J. Syst. Evol. Microbiol.">
        <title>The Global Catalogue of Microorganisms (GCM) 10K type strain sequencing project: providing services to taxonomists for standard genome sequencing and annotation.</title>
        <authorList>
            <consortium name="The Broad Institute Genomics Platform"/>
            <consortium name="The Broad Institute Genome Sequencing Center for Infectious Disease"/>
            <person name="Wu L."/>
            <person name="Ma J."/>
        </authorList>
    </citation>
    <scope>NUCLEOTIDE SEQUENCE [LARGE SCALE GENOMIC DNA]</scope>
    <source>
        <strain evidence="5">JCM 17938</strain>
    </source>
</reference>
<dbReference type="InterPro" id="IPR005183">
    <property type="entry name" value="DUF305_CopM-like"/>
</dbReference>
<evidence type="ECO:0000256" key="2">
    <source>
        <dbReference type="SAM" id="SignalP"/>
    </source>
</evidence>
<evidence type="ECO:0000259" key="3">
    <source>
        <dbReference type="Pfam" id="PF03713"/>
    </source>
</evidence>
<sequence>MKRVRSLVIVPVAALTLAACGGNGDDSGHHSMNGHSMGPGMSMSSSPAGHDAQDVMFAQMMIPHHRQAVTMARQAATKASSPEVKRLAARIENAQQPEIDKMTGWLKGWGAAMPSPGGMHMGEGMMSEQDMKKLDSLSGAAFDKAFLEMMIEHHQGAVAMARTEQAQGSNADAKALAGSIIGSQSAEIATMRNLLKDR</sequence>
<protein>
    <submittedName>
        <fullName evidence="4">DUF305 domain-containing protein</fullName>
    </submittedName>
</protein>
<dbReference type="Pfam" id="PF03713">
    <property type="entry name" value="DUF305"/>
    <property type="match status" value="1"/>
</dbReference>
<keyword evidence="2" id="KW-0732">Signal</keyword>
<gene>
    <name evidence="4" type="ORF">GCM10023195_16820</name>
</gene>
<keyword evidence="5" id="KW-1185">Reference proteome</keyword>
<dbReference type="InterPro" id="IPR012347">
    <property type="entry name" value="Ferritin-like"/>
</dbReference>
<feature type="domain" description="DUF305" evidence="3">
    <location>
        <begin position="54"/>
        <end position="195"/>
    </location>
</feature>
<dbReference type="PANTHER" id="PTHR36933:SF1">
    <property type="entry name" value="SLL0788 PROTEIN"/>
    <property type="match status" value="1"/>
</dbReference>
<comment type="caution">
    <text evidence="4">The sequence shown here is derived from an EMBL/GenBank/DDBJ whole genome shotgun (WGS) entry which is preliminary data.</text>
</comment>
<dbReference type="Proteomes" id="UP001500212">
    <property type="component" value="Unassembled WGS sequence"/>
</dbReference>
<dbReference type="EMBL" id="BAABHJ010000005">
    <property type="protein sequence ID" value="GAA4604897.1"/>
    <property type="molecule type" value="Genomic_DNA"/>
</dbReference>